<accession>A0AAU8D1P3</accession>
<reference evidence="1" key="1">
    <citation type="submission" date="2024-06" db="EMBL/GenBank/DDBJ databases">
        <title>Mesorhizobium karijinii sp. nov., a symbiont of the iconic Swainsona formosa from arid Australia.</title>
        <authorList>
            <person name="Hill Y.J."/>
            <person name="Watkin E.L.J."/>
            <person name="O'Hara G.W."/>
            <person name="Terpolilli J."/>
            <person name="Tye M.L."/>
            <person name="Kohlmeier M.G."/>
        </authorList>
    </citation>
    <scope>NUCLEOTIDE SEQUENCE</scope>
    <source>
        <strain evidence="1">WSM2240</strain>
        <plasmid evidence="1">pMk2240A</plasmid>
    </source>
</reference>
<evidence type="ECO:0000313" key="1">
    <source>
        <dbReference type="EMBL" id="XCG52157.1"/>
    </source>
</evidence>
<organism evidence="1">
    <name type="scientific">Mesorhizobium sp. WSM2240</name>
    <dbReference type="NCBI Taxonomy" id="3228851"/>
    <lineage>
        <taxon>Bacteria</taxon>
        <taxon>Pseudomonadati</taxon>
        <taxon>Pseudomonadota</taxon>
        <taxon>Alphaproteobacteria</taxon>
        <taxon>Hyphomicrobiales</taxon>
        <taxon>Phyllobacteriaceae</taxon>
        <taxon>Mesorhizobium</taxon>
    </lineage>
</organism>
<protein>
    <recommendedName>
        <fullName evidence="2">Hedgehog/Intein (Hint) domain-containing protein</fullName>
    </recommendedName>
</protein>
<evidence type="ECO:0008006" key="2">
    <source>
        <dbReference type="Google" id="ProtNLM"/>
    </source>
</evidence>
<dbReference type="EMBL" id="CP159256">
    <property type="protein sequence ID" value="XCG52157.1"/>
    <property type="molecule type" value="Genomic_DNA"/>
</dbReference>
<geneLocation type="plasmid" evidence="1">
    <name>pMk2240A</name>
</geneLocation>
<proteinExistence type="predicted"/>
<name>A0AAU8D1P3_9HYPH</name>
<dbReference type="AlphaFoldDB" id="A0AAU8D1P3"/>
<dbReference type="RefSeq" id="WP_353646364.1">
    <property type="nucleotide sequence ID" value="NZ_CP159256.1"/>
</dbReference>
<sequence length="199" mass="22058">MNGRTIAGQRFVNAPVESAVVTLSRSQRRDKDGPLAGRPCASGGRLVRILDGKVLSQHRLRAAIMGGSRRATLRRLARARLRGDYGLLNMIRDRRLAGENFPPIPASLTPMTSKGDYRRWPRRLFWPCKSHAFHHGAGNRVVDICIANGTFLELNERPAAEVVVPAIPLIVNSLEHRPTCWTDFSGQSQIPPCRRPPAA</sequence>
<keyword evidence="1" id="KW-0614">Plasmid</keyword>
<gene>
    <name evidence="1" type="ORF">ABVK50_32190</name>
</gene>